<feature type="chain" id="PRO_5023092544" description="DUF4468 domain-containing protein" evidence="1">
    <location>
        <begin position="19"/>
        <end position="197"/>
    </location>
</feature>
<dbReference type="KEGG" id="fak:FUA48_07875"/>
<protein>
    <recommendedName>
        <fullName evidence="4">DUF4468 domain-containing protein</fullName>
    </recommendedName>
</protein>
<sequence>MKTRITLALFFICSILTAQDFNVVDWNPEYKLTLADFKSESTQIGETNLYSVYSSASLDYGVQMTNIEFMLTKNFNSKVSNRFFPESAIIIAPNEETALKMVDFAQYEFDACELYARKFRKMLYEEKGTFSDISYVQPLFDNIRREYNDRTAKAGKATDLGQKSEELKRLHEEVLKEINELADFCKTCKPKKKKKKK</sequence>
<keyword evidence="1" id="KW-0732">Signal</keyword>
<proteinExistence type="predicted"/>
<dbReference type="RefSeq" id="WP_147583014.1">
    <property type="nucleotide sequence ID" value="NZ_CP042831.1"/>
</dbReference>
<dbReference type="Proteomes" id="UP000321222">
    <property type="component" value="Chromosome"/>
</dbReference>
<feature type="signal peptide" evidence="1">
    <location>
        <begin position="1"/>
        <end position="18"/>
    </location>
</feature>
<gene>
    <name evidence="2" type="ORF">FUA48_07875</name>
</gene>
<dbReference type="AlphaFoldDB" id="A0A5B9FXK3"/>
<evidence type="ECO:0000256" key="1">
    <source>
        <dbReference type="SAM" id="SignalP"/>
    </source>
</evidence>
<organism evidence="2 3">
    <name type="scientific">Flavobacterium alkalisoli</name>
    <dbReference type="NCBI Taxonomy" id="2602769"/>
    <lineage>
        <taxon>Bacteria</taxon>
        <taxon>Pseudomonadati</taxon>
        <taxon>Bacteroidota</taxon>
        <taxon>Flavobacteriia</taxon>
        <taxon>Flavobacteriales</taxon>
        <taxon>Flavobacteriaceae</taxon>
        <taxon>Flavobacterium</taxon>
    </lineage>
</organism>
<accession>A0A5B9FXK3</accession>
<evidence type="ECO:0008006" key="4">
    <source>
        <dbReference type="Google" id="ProtNLM"/>
    </source>
</evidence>
<evidence type="ECO:0000313" key="3">
    <source>
        <dbReference type="Proteomes" id="UP000321222"/>
    </source>
</evidence>
<name>A0A5B9FXK3_9FLAO</name>
<reference evidence="2 3" key="1">
    <citation type="submission" date="2019-08" db="EMBL/GenBank/DDBJ databases">
        <title>Flavobacterium alkalisoli sp. nov., isolated from rhizosphere soil of Suaeda salsa.</title>
        <authorList>
            <person name="Sun J.-Q."/>
            <person name="Xu L."/>
        </authorList>
    </citation>
    <scope>NUCLEOTIDE SEQUENCE [LARGE SCALE GENOMIC DNA]</scope>
    <source>
        <strain evidence="2 3">XS-5</strain>
    </source>
</reference>
<dbReference type="EMBL" id="CP042831">
    <property type="protein sequence ID" value="QEE49502.1"/>
    <property type="molecule type" value="Genomic_DNA"/>
</dbReference>
<keyword evidence="3" id="KW-1185">Reference proteome</keyword>
<evidence type="ECO:0000313" key="2">
    <source>
        <dbReference type="EMBL" id="QEE49502.1"/>
    </source>
</evidence>
<dbReference type="OrthoDB" id="1121656at2"/>